<evidence type="ECO:0000313" key="2">
    <source>
        <dbReference type="EMBL" id="MBM7061087.1"/>
    </source>
</evidence>
<gene>
    <name evidence="2" type="ORF">JQX08_10255</name>
</gene>
<keyword evidence="3" id="KW-1185">Reference proteome</keyword>
<keyword evidence="1" id="KW-0472">Membrane</keyword>
<protein>
    <submittedName>
        <fullName evidence="2">Uncharacterized protein</fullName>
    </submittedName>
</protein>
<keyword evidence="1" id="KW-0812">Transmembrane</keyword>
<evidence type="ECO:0000256" key="1">
    <source>
        <dbReference type="SAM" id="Phobius"/>
    </source>
</evidence>
<reference evidence="2 3" key="1">
    <citation type="submission" date="2021-02" db="EMBL/GenBank/DDBJ databases">
        <authorList>
            <person name="Lee D.-H."/>
        </authorList>
    </citation>
    <scope>NUCLEOTIDE SEQUENCE [LARGE SCALE GENOMIC DNA]</scope>
    <source>
        <strain evidence="2 3">UL073</strain>
    </source>
</reference>
<proteinExistence type="predicted"/>
<evidence type="ECO:0000313" key="3">
    <source>
        <dbReference type="Proteomes" id="UP000717995"/>
    </source>
</evidence>
<dbReference type="EMBL" id="JAFEUP010000003">
    <property type="protein sequence ID" value="MBM7061087.1"/>
    <property type="molecule type" value="Genomic_DNA"/>
</dbReference>
<keyword evidence="1" id="KW-1133">Transmembrane helix</keyword>
<name>A0ABS2IGK8_9GAMM</name>
<comment type="caution">
    <text evidence="2">The sequence shown here is derived from an EMBL/GenBank/DDBJ whole genome shotgun (WGS) entry which is preliminary data.</text>
</comment>
<dbReference type="RefSeq" id="WP_205348283.1">
    <property type="nucleotide sequence ID" value="NZ_JAFEUP010000003.1"/>
</dbReference>
<accession>A0ABS2IGK8</accession>
<sequence length="147" mass="16307">MHGSALEDGRHSTPETPRPQLGWRFFATLALLGVLLGLMIGRLANPEPARLERIEVAADRLLLWFDHEPEALRGDFVQGALVLGVTAQGAPARGQLQVAGKVANWRLVRSGEESLRLELVSARPLRGEWHGVAAEGRWRLEIRLRPE</sequence>
<organism evidence="2 3">
    <name type="scientific">Zestomonas insulae</name>
    <dbReference type="NCBI Taxonomy" id="2809017"/>
    <lineage>
        <taxon>Bacteria</taxon>
        <taxon>Pseudomonadati</taxon>
        <taxon>Pseudomonadota</taxon>
        <taxon>Gammaproteobacteria</taxon>
        <taxon>Pseudomonadales</taxon>
        <taxon>Pseudomonadaceae</taxon>
        <taxon>Zestomonas</taxon>
    </lineage>
</organism>
<feature type="transmembrane region" description="Helical" evidence="1">
    <location>
        <begin position="23"/>
        <end position="44"/>
    </location>
</feature>
<dbReference type="Proteomes" id="UP000717995">
    <property type="component" value="Unassembled WGS sequence"/>
</dbReference>